<dbReference type="GO" id="GO:0003723">
    <property type="term" value="F:RNA binding"/>
    <property type="evidence" value="ECO:0007669"/>
    <property type="project" value="InterPro"/>
</dbReference>
<dbReference type="Pfam" id="PF00333">
    <property type="entry name" value="Ribosomal_S5"/>
    <property type="match status" value="1"/>
</dbReference>
<feature type="domain" description="S5 DRBM" evidence="11">
    <location>
        <begin position="203"/>
        <end position="266"/>
    </location>
</feature>
<dbReference type="Pfam" id="PF03719">
    <property type="entry name" value="Ribosomal_S5_C"/>
    <property type="match status" value="1"/>
</dbReference>
<dbReference type="AlphaFoldDB" id="M9MCP5"/>
<comment type="similarity">
    <text evidence="2 9">Belongs to the universal ribosomal protein uS5 family.</text>
</comment>
<dbReference type="InterPro" id="IPR014721">
    <property type="entry name" value="Ribsml_uS5_D2-typ_fold_subgr"/>
</dbReference>
<comment type="subcellular location">
    <subcellularLocation>
        <location evidence="1">Mitochondrion</location>
    </subcellularLocation>
</comment>
<dbReference type="EMBL" id="DF196771">
    <property type="protein sequence ID" value="GAC71912.1"/>
    <property type="molecule type" value="Genomic_DNA"/>
</dbReference>
<dbReference type="GO" id="GO:0003735">
    <property type="term" value="F:structural constituent of ribosome"/>
    <property type="evidence" value="ECO:0007669"/>
    <property type="project" value="UniProtKB-UniRule"/>
</dbReference>
<dbReference type="SUPFAM" id="SSF54768">
    <property type="entry name" value="dsRNA-binding domain-like"/>
    <property type="match status" value="1"/>
</dbReference>
<feature type="compositionally biased region" description="Low complexity" evidence="10">
    <location>
        <begin position="40"/>
        <end position="93"/>
    </location>
</feature>
<dbReference type="GO" id="GO:0005743">
    <property type="term" value="C:mitochondrial inner membrane"/>
    <property type="evidence" value="ECO:0007669"/>
    <property type="project" value="UniProtKB-ARBA"/>
</dbReference>
<dbReference type="Gene3D" id="3.30.160.20">
    <property type="match status" value="1"/>
</dbReference>
<dbReference type="InterPro" id="IPR013810">
    <property type="entry name" value="Ribosomal_uS5_N"/>
</dbReference>
<evidence type="ECO:0000256" key="10">
    <source>
        <dbReference type="SAM" id="MobiDB-lite"/>
    </source>
</evidence>
<dbReference type="InterPro" id="IPR005324">
    <property type="entry name" value="Ribosomal_uS5_C"/>
</dbReference>
<protein>
    <recommendedName>
        <fullName evidence="6">Small ribosomal subunit protein uS5m</fullName>
    </recommendedName>
    <alternativeName>
        <fullName evidence="7">28S ribosomal protein S5, mitochondrial</fullName>
    </alternativeName>
</protein>
<dbReference type="PANTHER" id="PTHR48277:SF1">
    <property type="entry name" value="MITOCHONDRIAL RIBOSOMAL PROTEIN S5"/>
    <property type="match status" value="1"/>
</dbReference>
<keyword evidence="4" id="KW-0496">Mitochondrion</keyword>
<evidence type="ECO:0000259" key="11">
    <source>
        <dbReference type="PROSITE" id="PS50881"/>
    </source>
</evidence>
<name>M9MCP5_PSEA3</name>
<evidence type="ECO:0000256" key="1">
    <source>
        <dbReference type="ARBA" id="ARBA00004173"/>
    </source>
</evidence>
<evidence type="ECO:0000256" key="9">
    <source>
        <dbReference type="RuleBase" id="RU003823"/>
    </source>
</evidence>
<dbReference type="STRING" id="1151754.M9MCP5"/>
<organism evidence="12 13">
    <name type="scientific">Pseudozyma antarctica (strain T-34)</name>
    <name type="common">Yeast</name>
    <name type="synonym">Candida antarctica</name>
    <dbReference type="NCBI Taxonomy" id="1151754"/>
    <lineage>
        <taxon>Eukaryota</taxon>
        <taxon>Fungi</taxon>
        <taxon>Dikarya</taxon>
        <taxon>Basidiomycota</taxon>
        <taxon>Ustilaginomycotina</taxon>
        <taxon>Ustilaginomycetes</taxon>
        <taxon>Ustilaginales</taxon>
        <taxon>Ustilaginaceae</taxon>
        <taxon>Moesziomyces</taxon>
    </lineage>
</organism>
<dbReference type="GO" id="GO:0006412">
    <property type="term" value="P:translation"/>
    <property type="evidence" value="ECO:0007669"/>
    <property type="project" value="InterPro"/>
</dbReference>
<evidence type="ECO:0000256" key="7">
    <source>
        <dbReference type="ARBA" id="ARBA00041606"/>
    </source>
</evidence>
<reference evidence="13" key="1">
    <citation type="journal article" date="2013" name="Genome Announc.">
        <title>Genome sequence of the basidiomycetous yeast Pseudozyma antarctica T-34, a producer of the glycolipid biosurfactants mannosylerythritol lipids.</title>
        <authorList>
            <person name="Morita T."/>
            <person name="Koike H."/>
            <person name="Koyama Y."/>
            <person name="Hagiwara H."/>
            <person name="Ito E."/>
            <person name="Fukuoka T."/>
            <person name="Imura T."/>
            <person name="Machida M."/>
            <person name="Kitamoto D."/>
        </authorList>
    </citation>
    <scope>NUCLEOTIDE SEQUENCE [LARGE SCALE GENOMIC DNA]</scope>
    <source>
        <strain evidence="13">T-34</strain>
    </source>
</reference>
<dbReference type="PANTHER" id="PTHR48277">
    <property type="entry name" value="MITOCHONDRIAL RIBOSOMAL PROTEIN S5"/>
    <property type="match status" value="1"/>
</dbReference>
<evidence type="ECO:0000256" key="3">
    <source>
        <dbReference type="ARBA" id="ARBA00022980"/>
    </source>
</evidence>
<evidence type="ECO:0000256" key="2">
    <source>
        <dbReference type="ARBA" id="ARBA00008945"/>
    </source>
</evidence>
<evidence type="ECO:0000313" key="12">
    <source>
        <dbReference type="EMBL" id="GAC71912.1"/>
    </source>
</evidence>
<dbReference type="GO" id="GO:0005763">
    <property type="term" value="C:mitochondrial small ribosomal subunit"/>
    <property type="evidence" value="ECO:0007669"/>
    <property type="project" value="UniProtKB-ARBA"/>
</dbReference>
<gene>
    <name evidence="12" type="ORF">PANT_5c00134</name>
</gene>
<evidence type="ECO:0000256" key="4">
    <source>
        <dbReference type="ARBA" id="ARBA00023128"/>
    </source>
</evidence>
<keyword evidence="5 8" id="KW-0687">Ribonucleoprotein</keyword>
<proteinExistence type="inferred from homology"/>
<dbReference type="InterPro" id="IPR020568">
    <property type="entry name" value="Ribosomal_Su5_D2-typ_SF"/>
</dbReference>
<evidence type="ECO:0000256" key="8">
    <source>
        <dbReference type="PROSITE-ProRule" id="PRU00268"/>
    </source>
</evidence>
<dbReference type="SUPFAM" id="SSF54211">
    <property type="entry name" value="Ribosomal protein S5 domain 2-like"/>
    <property type="match status" value="1"/>
</dbReference>
<feature type="region of interest" description="Disordered" evidence="10">
    <location>
        <begin position="20"/>
        <end position="106"/>
    </location>
</feature>
<evidence type="ECO:0000256" key="5">
    <source>
        <dbReference type="ARBA" id="ARBA00023274"/>
    </source>
</evidence>
<dbReference type="FunFam" id="3.30.230.10:FF:000002">
    <property type="entry name" value="30S ribosomal protein S5"/>
    <property type="match status" value="1"/>
</dbReference>
<dbReference type="OrthoDB" id="309483at2759"/>
<dbReference type="FunFam" id="3.30.160.20:FF:000022">
    <property type="entry name" value="28S ribosomal protein S5, mitochondrial"/>
    <property type="match status" value="1"/>
</dbReference>
<dbReference type="Gene3D" id="3.30.230.10">
    <property type="match status" value="1"/>
</dbReference>
<evidence type="ECO:0000256" key="6">
    <source>
        <dbReference type="ARBA" id="ARBA00039335"/>
    </source>
</evidence>
<dbReference type="PROSITE" id="PS50881">
    <property type="entry name" value="S5_DSRBD"/>
    <property type="match status" value="1"/>
</dbReference>
<dbReference type="Proteomes" id="UP000011976">
    <property type="component" value="Unassembled WGS sequence"/>
</dbReference>
<keyword evidence="3 8" id="KW-0689">Ribosomal protein</keyword>
<accession>M9MCP5</accession>
<evidence type="ECO:0000313" key="13">
    <source>
        <dbReference type="Proteomes" id="UP000011976"/>
    </source>
</evidence>
<sequence>MASSQSCRTGVAGLLRNLSSAHASTSAHRGSASIRSRCLSTSASASNAQSSSTWSASSPSQPSSSPSPSSSSSSSSAPAPRASSAAPAKPSKAVKTIPASSPLLDKPMPIGFPSSTLRGFPSLLHFADPVLDAHPSNVMRNKPTTSMPYPSSVTFFNEPRMFEPTPPSADSLVLSSGSDADEVNSEQYLSTVTPLSVREVRDLHRHAIVLKRVVHMTTKGKDASMYALVIAGNGNGLVGYGEGKDTNASKAGRKAFHEAVKTLDSVAVHKGSDGSRTIETQLEAKWGASTVVLRPRPAGFGLRVPPVIHAICRSVGITDLSASIQGSTNPVNVVKATLQILWGGAAPLGMGDGIGGQMRRKDKGRGMRSRLDIERSRGRRIIEVNAAK</sequence>
<dbReference type="InterPro" id="IPR000851">
    <property type="entry name" value="Ribosomal_uS5"/>
</dbReference>